<dbReference type="RefSeq" id="WP_128627989.1">
    <property type="nucleotide sequence ID" value="NZ_RKST01000020.1"/>
</dbReference>
<feature type="domain" description="FAD-binding PCMH-type" evidence="4">
    <location>
        <begin position="1"/>
        <end position="177"/>
    </location>
</feature>
<dbReference type="Gene3D" id="3.30.465.10">
    <property type="match status" value="1"/>
</dbReference>
<dbReference type="Gene3D" id="3.30.43.10">
    <property type="entry name" value="Uridine Diphospho-n-acetylenolpyruvylglucosamine Reductase, domain 2"/>
    <property type="match status" value="1"/>
</dbReference>
<dbReference type="GO" id="GO:0071949">
    <property type="term" value="F:FAD binding"/>
    <property type="evidence" value="ECO:0007669"/>
    <property type="project" value="InterPro"/>
</dbReference>
<dbReference type="SMART" id="SM01092">
    <property type="entry name" value="CO_deh_flav_C"/>
    <property type="match status" value="1"/>
</dbReference>
<keyword evidence="2" id="KW-0274">FAD</keyword>
<dbReference type="PANTHER" id="PTHR42659:SF2">
    <property type="entry name" value="XANTHINE DEHYDROGENASE SUBUNIT C-RELATED"/>
    <property type="match status" value="1"/>
</dbReference>
<organism evidence="5 6">
    <name type="scientific">Borborobacter arsenicus</name>
    <dbReference type="NCBI Taxonomy" id="1851146"/>
    <lineage>
        <taxon>Bacteria</taxon>
        <taxon>Pseudomonadati</taxon>
        <taxon>Pseudomonadota</taxon>
        <taxon>Alphaproteobacteria</taxon>
        <taxon>Hyphomicrobiales</taxon>
        <taxon>Phyllobacteriaceae</taxon>
        <taxon>Borborobacter</taxon>
    </lineage>
</organism>
<name>A0A432V273_9HYPH</name>
<dbReference type="InterPro" id="IPR005107">
    <property type="entry name" value="CO_DH_flav_C"/>
</dbReference>
<accession>A0A432V273</accession>
<evidence type="ECO:0000256" key="3">
    <source>
        <dbReference type="ARBA" id="ARBA00023002"/>
    </source>
</evidence>
<dbReference type="InterPro" id="IPR051312">
    <property type="entry name" value="Diverse_Substr_Oxidored"/>
</dbReference>
<protein>
    <submittedName>
        <fullName evidence="5">Xanthine dehydrogenase family protein subunit M</fullName>
    </submittedName>
</protein>
<keyword evidence="6" id="KW-1185">Reference proteome</keyword>
<evidence type="ECO:0000259" key="4">
    <source>
        <dbReference type="PROSITE" id="PS51387"/>
    </source>
</evidence>
<dbReference type="PROSITE" id="PS51387">
    <property type="entry name" value="FAD_PCMH"/>
    <property type="match status" value="1"/>
</dbReference>
<dbReference type="InterPro" id="IPR036318">
    <property type="entry name" value="FAD-bd_PCMH-like_sf"/>
</dbReference>
<keyword evidence="3" id="KW-0560">Oxidoreductase</keyword>
<dbReference type="Proteomes" id="UP000281647">
    <property type="component" value="Unassembled WGS sequence"/>
</dbReference>
<dbReference type="AlphaFoldDB" id="A0A432V273"/>
<proteinExistence type="predicted"/>
<dbReference type="SUPFAM" id="SSF55447">
    <property type="entry name" value="CO dehydrogenase flavoprotein C-terminal domain-like"/>
    <property type="match status" value="1"/>
</dbReference>
<dbReference type="InterPro" id="IPR036683">
    <property type="entry name" value="CO_DH_flav_C_dom_sf"/>
</dbReference>
<dbReference type="Pfam" id="PF03450">
    <property type="entry name" value="CO_deh_flav_C"/>
    <property type="match status" value="1"/>
</dbReference>
<dbReference type="EMBL" id="RKST01000020">
    <property type="protein sequence ID" value="RUM96304.1"/>
    <property type="molecule type" value="Genomic_DNA"/>
</dbReference>
<evidence type="ECO:0000313" key="5">
    <source>
        <dbReference type="EMBL" id="RUM96304.1"/>
    </source>
</evidence>
<dbReference type="SUPFAM" id="SSF56176">
    <property type="entry name" value="FAD-binding/transporter-associated domain-like"/>
    <property type="match status" value="1"/>
</dbReference>
<dbReference type="InterPro" id="IPR016167">
    <property type="entry name" value="FAD-bd_PCMH_sub1"/>
</dbReference>
<dbReference type="OrthoDB" id="9814706at2"/>
<dbReference type="PANTHER" id="PTHR42659">
    <property type="entry name" value="XANTHINE DEHYDROGENASE SUBUNIT C-RELATED"/>
    <property type="match status" value="1"/>
</dbReference>
<sequence>MRGFELVRPATLEEAIRLLDTDDPTVRPLSGGTAIMQMMKTGIFKPSRLVSLSSLAGDHSAITLDDKGFLSIGAMTTLAAVEHSQVVLQHAPLLPKVMKRLANVRVRNAATVGGALAHGDPHMDLPPVLAALDAEVIAQGPGGQRRIPVADLYAGYFETVLQRGEIIASVSVPPRNGCNSVYRKTTTRTADDWPALGVATSLGRGEGVLQHVRLFASAATERMTRLGSAEAHLRGNRPEAKLLEEAGRIAAQEVEVIDDAHGSAAYKVALVAVQVRRALHEALQQGSEQ</sequence>
<dbReference type="InterPro" id="IPR016169">
    <property type="entry name" value="FAD-bd_PCMH_sub2"/>
</dbReference>
<dbReference type="Gene3D" id="3.30.390.50">
    <property type="entry name" value="CO dehydrogenase flavoprotein, C-terminal domain"/>
    <property type="match status" value="1"/>
</dbReference>
<gene>
    <name evidence="5" type="ORF">EET67_18305</name>
</gene>
<evidence type="ECO:0000313" key="6">
    <source>
        <dbReference type="Proteomes" id="UP000281647"/>
    </source>
</evidence>
<comment type="caution">
    <text evidence="5">The sequence shown here is derived from an EMBL/GenBank/DDBJ whole genome shotgun (WGS) entry which is preliminary data.</text>
</comment>
<dbReference type="Pfam" id="PF00941">
    <property type="entry name" value="FAD_binding_5"/>
    <property type="match status" value="1"/>
</dbReference>
<evidence type="ECO:0000256" key="2">
    <source>
        <dbReference type="ARBA" id="ARBA00022827"/>
    </source>
</evidence>
<dbReference type="InterPro" id="IPR016166">
    <property type="entry name" value="FAD-bd_PCMH"/>
</dbReference>
<dbReference type="GO" id="GO:0016491">
    <property type="term" value="F:oxidoreductase activity"/>
    <property type="evidence" value="ECO:0007669"/>
    <property type="project" value="UniProtKB-KW"/>
</dbReference>
<reference evidence="5 6" key="1">
    <citation type="submission" date="2018-11" db="EMBL/GenBank/DDBJ databases">
        <title>Pseudaminobacter arsenicus sp. nov., an arsenic-resistant bacterium isolated from arsenic-rich aquifers.</title>
        <authorList>
            <person name="Mu Y."/>
        </authorList>
    </citation>
    <scope>NUCLEOTIDE SEQUENCE [LARGE SCALE GENOMIC DNA]</scope>
    <source>
        <strain evidence="5 6">CB3</strain>
    </source>
</reference>
<evidence type="ECO:0000256" key="1">
    <source>
        <dbReference type="ARBA" id="ARBA00022630"/>
    </source>
</evidence>
<keyword evidence="1" id="KW-0285">Flavoprotein</keyword>
<dbReference type="InterPro" id="IPR002346">
    <property type="entry name" value="Mopterin_DH_FAD-bd"/>
</dbReference>